<dbReference type="Pfam" id="PF03473">
    <property type="entry name" value="MOSC"/>
    <property type="match status" value="1"/>
</dbReference>
<organism evidence="2">
    <name type="scientific">uncultured Rubrobacteraceae bacterium</name>
    <dbReference type="NCBI Taxonomy" id="349277"/>
    <lineage>
        <taxon>Bacteria</taxon>
        <taxon>Bacillati</taxon>
        <taxon>Actinomycetota</taxon>
        <taxon>Rubrobacteria</taxon>
        <taxon>Rubrobacterales</taxon>
        <taxon>Rubrobacteraceae</taxon>
        <taxon>environmental samples</taxon>
    </lineage>
</organism>
<dbReference type="InterPro" id="IPR011037">
    <property type="entry name" value="Pyrv_Knase-like_insert_dom_sf"/>
</dbReference>
<dbReference type="Gene3D" id="2.40.33.20">
    <property type="entry name" value="PK beta-barrel domain-like"/>
    <property type="match status" value="1"/>
</dbReference>
<protein>
    <submittedName>
        <fullName evidence="2">Uncharacterized protein conserved in bacteria</fullName>
    </submittedName>
</protein>
<proteinExistence type="predicted"/>
<dbReference type="EMBL" id="CADCVK010000276">
    <property type="protein sequence ID" value="CAA9485991.1"/>
    <property type="molecule type" value="Genomic_DNA"/>
</dbReference>
<dbReference type="InterPro" id="IPR005302">
    <property type="entry name" value="MoCF_Sase_C"/>
</dbReference>
<gene>
    <name evidence="2" type="ORF">AVDCRST_MAG12-1805</name>
</gene>
<dbReference type="PANTHER" id="PTHR30212">
    <property type="entry name" value="PROTEIN YIIM"/>
    <property type="match status" value="1"/>
</dbReference>
<dbReference type="PANTHER" id="PTHR30212:SF2">
    <property type="entry name" value="PROTEIN YIIM"/>
    <property type="match status" value="1"/>
</dbReference>
<dbReference type="Pfam" id="PF03475">
    <property type="entry name" value="YiiM_3-alpha"/>
    <property type="match status" value="1"/>
</dbReference>
<dbReference type="GO" id="GO:0030151">
    <property type="term" value="F:molybdenum ion binding"/>
    <property type="evidence" value="ECO:0007669"/>
    <property type="project" value="InterPro"/>
</dbReference>
<sequence length="230" mass="25388">MNTKKEARLVSLNVGKPEPLPYRGRTVQSAFVKTPVEGLLRLDHAGLEGDAQADLVGHGGPNRRACAYPLEHHPYWAERIGHRLGYGAFGENFSTEGLLESQVVVGDVYRVGEPGRGALLQVSQPRTPCYKLAARHGRKELAAWFAETGITGFYLRLIEPGHVRAGDALVLLDRPAHGVTVLETNRLMYRDRHDAAGLERVLAVPELSGPWLETFEDRLAEVARRPTEKG</sequence>
<evidence type="ECO:0000313" key="2">
    <source>
        <dbReference type="EMBL" id="CAA9485991.1"/>
    </source>
</evidence>
<dbReference type="PROSITE" id="PS51340">
    <property type="entry name" value="MOSC"/>
    <property type="match status" value="1"/>
</dbReference>
<feature type="domain" description="MOSC" evidence="1">
    <location>
        <begin position="34"/>
        <end position="172"/>
    </location>
</feature>
<dbReference type="AlphaFoldDB" id="A0A6J4S5P6"/>
<name>A0A6J4S5P6_9ACTN</name>
<dbReference type="GO" id="GO:0030170">
    <property type="term" value="F:pyridoxal phosphate binding"/>
    <property type="evidence" value="ECO:0007669"/>
    <property type="project" value="InterPro"/>
</dbReference>
<dbReference type="InterPro" id="IPR005163">
    <property type="entry name" value="Tri_helical_YiiM-like"/>
</dbReference>
<dbReference type="GO" id="GO:0003824">
    <property type="term" value="F:catalytic activity"/>
    <property type="evidence" value="ECO:0007669"/>
    <property type="project" value="InterPro"/>
</dbReference>
<accession>A0A6J4S5P6</accession>
<dbReference type="SUPFAM" id="SSF50800">
    <property type="entry name" value="PK beta-barrel domain-like"/>
    <property type="match status" value="1"/>
</dbReference>
<evidence type="ECO:0000259" key="1">
    <source>
        <dbReference type="PROSITE" id="PS51340"/>
    </source>
</evidence>
<dbReference type="InterPro" id="IPR052353">
    <property type="entry name" value="Benzoxazolinone_Detox_Enz"/>
</dbReference>
<reference evidence="2" key="1">
    <citation type="submission" date="2020-02" db="EMBL/GenBank/DDBJ databases">
        <authorList>
            <person name="Meier V. D."/>
        </authorList>
    </citation>
    <scope>NUCLEOTIDE SEQUENCE</scope>
    <source>
        <strain evidence="2">AVDCRST_MAG12</strain>
    </source>
</reference>